<feature type="transmembrane region" description="Helical" evidence="7">
    <location>
        <begin position="247"/>
        <end position="264"/>
    </location>
</feature>
<feature type="transmembrane region" description="Helical" evidence="7">
    <location>
        <begin position="313"/>
        <end position="335"/>
    </location>
</feature>
<keyword evidence="5 7" id="KW-1133">Transmembrane helix</keyword>
<keyword evidence="6 7" id="KW-0472">Membrane</keyword>
<dbReference type="PANTHER" id="PTHR33362:SF5">
    <property type="entry name" value="C4-DICARBOXYLATE TRAP TRANSPORTER LARGE PERMEASE PROTEIN DCTM"/>
    <property type="match status" value="1"/>
</dbReference>
<sequence length="436" mass="46061">MTDVLTNGLIAIAAMIAMAGFGIPIAFSIGIVGAVGLYMTGGATFLFVMVQSLPYSVASEYSFAVIPMFVLMGTIAAFSGIISELYTAVNRWMEGLRGGLLMATTMASAGFSAISGSTIVNAAMFTRIALPEVIARGYHKGLSAGVIAAAGTFAALIPPSLTFVIFGILTEQSIGKLFMAGILPGIFTAACYMAAIPLIARIRPDWIPRSEARSTLREKVLGLRGIWPMLVLVFIVLGGIYSGITPPTTAGALGATGALAIAVLRRRITAGQVWASARETAELTAVLFVLIIAGLLFSRFLVLSGFVSDLTGFVTGSGLSPGMFILLMVLMYFVLGMFIDPLSMLVMTVPFVFPVIQAYGMHPIWFGVILCKMIEIGVITPPVGLNLFAVVGASEGRVTIGEVYVGILPFILIELVILTVLILIPEISTYLPDTMM</sequence>
<dbReference type="InterPro" id="IPR010656">
    <property type="entry name" value="DctM"/>
</dbReference>
<evidence type="ECO:0000313" key="9">
    <source>
        <dbReference type="EMBL" id="TMV12628.1"/>
    </source>
</evidence>
<name>A0ABY2X8D8_9RHOB</name>
<feature type="transmembrane region" description="Helical" evidence="7">
    <location>
        <begin position="106"/>
        <end position="130"/>
    </location>
</feature>
<feature type="transmembrane region" description="Helical" evidence="7">
    <location>
        <begin position="342"/>
        <end position="359"/>
    </location>
</feature>
<feature type="transmembrane region" description="Helical" evidence="7">
    <location>
        <begin position="7"/>
        <end position="25"/>
    </location>
</feature>
<evidence type="ECO:0000256" key="3">
    <source>
        <dbReference type="ARBA" id="ARBA00022519"/>
    </source>
</evidence>
<reference evidence="9 10" key="1">
    <citation type="submission" date="2019-05" db="EMBL/GenBank/DDBJ databases">
        <title>Marivita sp. nov. isolated from sea sediment.</title>
        <authorList>
            <person name="Kim W."/>
        </authorList>
    </citation>
    <scope>NUCLEOTIDE SEQUENCE [LARGE SCALE GENOMIC DNA]</scope>
    <source>
        <strain evidence="9 10">CAU 1492</strain>
    </source>
</reference>
<evidence type="ECO:0000256" key="5">
    <source>
        <dbReference type="ARBA" id="ARBA00022989"/>
    </source>
</evidence>
<comment type="subunit">
    <text evidence="7">The complex comprises the extracytoplasmic solute receptor protein and the two transmembrane proteins.</text>
</comment>
<evidence type="ECO:0000256" key="7">
    <source>
        <dbReference type="RuleBase" id="RU369079"/>
    </source>
</evidence>
<evidence type="ECO:0000256" key="2">
    <source>
        <dbReference type="ARBA" id="ARBA00022475"/>
    </source>
</evidence>
<dbReference type="PIRSF" id="PIRSF006066">
    <property type="entry name" value="HI0050"/>
    <property type="match status" value="1"/>
</dbReference>
<feature type="transmembrane region" description="Helical" evidence="7">
    <location>
        <begin position="365"/>
        <end position="391"/>
    </location>
</feature>
<keyword evidence="3 7" id="KW-0997">Cell inner membrane</keyword>
<dbReference type="NCBIfam" id="TIGR00786">
    <property type="entry name" value="dctM"/>
    <property type="match status" value="1"/>
</dbReference>
<keyword evidence="10" id="KW-1185">Reference proteome</keyword>
<keyword evidence="7" id="KW-0813">Transport</keyword>
<comment type="function">
    <text evidence="7">Part of the tripartite ATP-independent periplasmic (TRAP) transport system.</text>
</comment>
<feature type="transmembrane region" description="Helical" evidence="7">
    <location>
        <begin position="178"/>
        <end position="200"/>
    </location>
</feature>
<comment type="similarity">
    <text evidence="7">Belongs to the TRAP transporter large permease family.</text>
</comment>
<protein>
    <recommendedName>
        <fullName evidence="7">TRAP transporter large permease protein</fullName>
    </recommendedName>
</protein>
<organism evidence="9 10">
    <name type="scientific">Arenibacterium halophilum</name>
    <dbReference type="NCBI Taxonomy" id="2583821"/>
    <lineage>
        <taxon>Bacteria</taxon>
        <taxon>Pseudomonadati</taxon>
        <taxon>Pseudomonadota</taxon>
        <taxon>Alphaproteobacteria</taxon>
        <taxon>Rhodobacterales</taxon>
        <taxon>Paracoccaceae</taxon>
        <taxon>Arenibacterium</taxon>
    </lineage>
</organism>
<dbReference type="EMBL" id="VCPC01000002">
    <property type="protein sequence ID" value="TMV12628.1"/>
    <property type="molecule type" value="Genomic_DNA"/>
</dbReference>
<proteinExistence type="inferred from homology"/>
<accession>A0ABY2X8D8</accession>
<feature type="transmembrane region" description="Helical" evidence="7">
    <location>
        <begin position="403"/>
        <end position="424"/>
    </location>
</feature>
<dbReference type="PANTHER" id="PTHR33362">
    <property type="entry name" value="SIALIC ACID TRAP TRANSPORTER PERMEASE PROTEIN SIAT-RELATED"/>
    <property type="match status" value="1"/>
</dbReference>
<evidence type="ECO:0000256" key="6">
    <source>
        <dbReference type="ARBA" id="ARBA00023136"/>
    </source>
</evidence>
<evidence type="ECO:0000256" key="1">
    <source>
        <dbReference type="ARBA" id="ARBA00004429"/>
    </source>
</evidence>
<dbReference type="Pfam" id="PF06808">
    <property type="entry name" value="DctM"/>
    <property type="match status" value="1"/>
</dbReference>
<evidence type="ECO:0000259" key="8">
    <source>
        <dbReference type="Pfam" id="PF06808"/>
    </source>
</evidence>
<feature type="transmembrane region" description="Helical" evidence="7">
    <location>
        <begin position="221"/>
        <end position="241"/>
    </location>
</feature>
<comment type="caution">
    <text evidence="9">The sequence shown here is derived from an EMBL/GenBank/DDBJ whole genome shotgun (WGS) entry which is preliminary data.</text>
</comment>
<gene>
    <name evidence="9" type="ORF">FGK64_07415</name>
</gene>
<keyword evidence="4 7" id="KW-0812">Transmembrane</keyword>
<feature type="transmembrane region" description="Helical" evidence="7">
    <location>
        <begin position="285"/>
        <end position="307"/>
    </location>
</feature>
<evidence type="ECO:0000256" key="4">
    <source>
        <dbReference type="ARBA" id="ARBA00022692"/>
    </source>
</evidence>
<dbReference type="InterPro" id="IPR004681">
    <property type="entry name" value="TRAP_DctM"/>
</dbReference>
<feature type="transmembrane region" description="Helical" evidence="7">
    <location>
        <begin position="62"/>
        <end position="86"/>
    </location>
</feature>
<feature type="domain" description="TRAP C4-dicarboxylate transport system permease DctM subunit" evidence="8">
    <location>
        <begin position="13"/>
        <end position="427"/>
    </location>
</feature>
<dbReference type="RefSeq" id="WP_138863182.1">
    <property type="nucleotide sequence ID" value="NZ_VCPC01000002.1"/>
</dbReference>
<feature type="transmembrane region" description="Helical" evidence="7">
    <location>
        <begin position="31"/>
        <end position="50"/>
    </location>
</feature>
<feature type="transmembrane region" description="Helical" evidence="7">
    <location>
        <begin position="142"/>
        <end position="166"/>
    </location>
</feature>
<comment type="subcellular location">
    <subcellularLocation>
        <location evidence="1 7">Cell inner membrane</location>
        <topology evidence="1 7">Multi-pass membrane protein</topology>
    </subcellularLocation>
</comment>
<dbReference type="Proteomes" id="UP001191082">
    <property type="component" value="Unassembled WGS sequence"/>
</dbReference>
<evidence type="ECO:0000313" key="10">
    <source>
        <dbReference type="Proteomes" id="UP001191082"/>
    </source>
</evidence>
<keyword evidence="2" id="KW-1003">Cell membrane</keyword>